<dbReference type="PANTHER" id="PTHR32089:SF112">
    <property type="entry name" value="LYSOZYME-LIKE PROTEIN-RELATED"/>
    <property type="match status" value="1"/>
</dbReference>
<dbReference type="SMART" id="SM00304">
    <property type="entry name" value="HAMP"/>
    <property type="match status" value="4"/>
</dbReference>
<name>A0A8T8LP40_9EURY</name>
<dbReference type="GO" id="GO:0004888">
    <property type="term" value="F:transmembrane signaling receptor activity"/>
    <property type="evidence" value="ECO:0007669"/>
    <property type="project" value="InterPro"/>
</dbReference>
<feature type="region of interest" description="Disordered" evidence="5">
    <location>
        <begin position="554"/>
        <end position="621"/>
    </location>
</feature>
<dbReference type="Pfam" id="PF00015">
    <property type="entry name" value="MCPsignal"/>
    <property type="match status" value="1"/>
</dbReference>
<keyword evidence="6" id="KW-1133">Transmembrane helix</keyword>
<reference evidence="8 9" key="1">
    <citation type="submission" date="2021-03" db="EMBL/GenBank/DDBJ databases">
        <title>Halorubrum sodomense MBLA0099, Whole genome shotgun sequencing.</title>
        <authorList>
            <person name="Seo M.-J."/>
            <person name="Cho E.-S."/>
            <person name="Hwang C.Y."/>
        </authorList>
    </citation>
    <scope>NUCLEOTIDE SEQUENCE [LARGE SCALE GENOMIC DNA]</scope>
    <source>
        <strain evidence="8 9">MBLA0099</strain>
    </source>
</reference>
<dbReference type="PANTHER" id="PTHR32089">
    <property type="entry name" value="METHYL-ACCEPTING CHEMOTAXIS PROTEIN MCPB"/>
    <property type="match status" value="1"/>
</dbReference>
<dbReference type="Gene3D" id="1.10.287.950">
    <property type="entry name" value="Methyl-accepting chemotaxis protein"/>
    <property type="match status" value="1"/>
</dbReference>
<evidence type="ECO:0000256" key="1">
    <source>
        <dbReference type="ARBA" id="ARBA00023224"/>
    </source>
</evidence>
<feature type="compositionally biased region" description="Low complexity" evidence="5">
    <location>
        <begin position="560"/>
        <end position="573"/>
    </location>
</feature>
<dbReference type="Proteomes" id="UP000679341">
    <property type="component" value="Chromosome"/>
</dbReference>
<dbReference type="GO" id="GO:0016020">
    <property type="term" value="C:membrane"/>
    <property type="evidence" value="ECO:0007669"/>
    <property type="project" value="InterPro"/>
</dbReference>
<feature type="transmembrane region" description="Helical" evidence="6">
    <location>
        <begin position="63"/>
        <end position="84"/>
    </location>
</feature>
<dbReference type="InterPro" id="IPR004089">
    <property type="entry name" value="MCPsignal_dom"/>
</dbReference>
<evidence type="ECO:0000256" key="3">
    <source>
        <dbReference type="PROSITE-ProRule" id="PRU00284"/>
    </source>
</evidence>
<dbReference type="AlphaFoldDB" id="A0A8T8LP40"/>
<evidence type="ECO:0000256" key="6">
    <source>
        <dbReference type="SAM" id="Phobius"/>
    </source>
</evidence>
<dbReference type="KEGG" id="hss:J7656_06830"/>
<keyword evidence="1 3" id="KW-0807">Transducer</keyword>
<dbReference type="OrthoDB" id="8523at2157"/>
<protein>
    <submittedName>
        <fullName evidence="8">Histidine kinase</fullName>
    </submittedName>
</protein>
<dbReference type="InterPro" id="IPR003660">
    <property type="entry name" value="HAMP_dom"/>
</dbReference>
<dbReference type="PROSITE" id="PS50111">
    <property type="entry name" value="CHEMOTAXIS_TRANSDUC_2"/>
    <property type="match status" value="1"/>
</dbReference>
<keyword evidence="6" id="KW-0812">Transmembrane</keyword>
<organism evidence="8 9">
    <name type="scientific">Halorubrum ruber</name>
    <dbReference type="NCBI Taxonomy" id="2982524"/>
    <lineage>
        <taxon>Archaea</taxon>
        <taxon>Methanobacteriati</taxon>
        <taxon>Methanobacteriota</taxon>
        <taxon>Stenosarchaea group</taxon>
        <taxon>Halobacteria</taxon>
        <taxon>Halobacteriales</taxon>
        <taxon>Haloferacaceae</taxon>
        <taxon>Halorubrum</taxon>
    </lineage>
</organism>
<dbReference type="CDD" id="cd11386">
    <property type="entry name" value="MCP_signal"/>
    <property type="match status" value="1"/>
</dbReference>
<dbReference type="GO" id="GO:0016301">
    <property type="term" value="F:kinase activity"/>
    <property type="evidence" value="ECO:0007669"/>
    <property type="project" value="UniProtKB-KW"/>
</dbReference>
<dbReference type="SUPFAM" id="SSF58104">
    <property type="entry name" value="Methyl-accepting chemotaxis protein (MCP) signaling domain"/>
    <property type="match status" value="1"/>
</dbReference>
<accession>A0A8T8LP40</accession>
<keyword evidence="9" id="KW-1185">Reference proteome</keyword>
<evidence type="ECO:0000313" key="9">
    <source>
        <dbReference type="Proteomes" id="UP000679341"/>
    </source>
</evidence>
<evidence type="ECO:0000259" key="7">
    <source>
        <dbReference type="PROSITE" id="PS50111"/>
    </source>
</evidence>
<dbReference type="GO" id="GO:0007165">
    <property type="term" value="P:signal transduction"/>
    <property type="evidence" value="ECO:0007669"/>
    <property type="project" value="UniProtKB-KW"/>
</dbReference>
<dbReference type="InterPro" id="IPR004090">
    <property type="entry name" value="Chemotax_Me-accpt_rcpt"/>
</dbReference>
<feature type="compositionally biased region" description="Polar residues" evidence="5">
    <location>
        <begin position="612"/>
        <end position="621"/>
    </location>
</feature>
<keyword evidence="8" id="KW-0808">Transferase</keyword>
<keyword evidence="4" id="KW-0175">Coiled coil</keyword>
<evidence type="ECO:0000313" key="8">
    <source>
        <dbReference type="EMBL" id="QUO49042.1"/>
    </source>
</evidence>
<feature type="domain" description="Methyl-accepting transducer" evidence="7">
    <location>
        <begin position="268"/>
        <end position="504"/>
    </location>
</feature>
<sequence>MSTTRQRRPGIRGRYEAILWRTMDALGVTESIERKVVTAVGIQFLVTVGIFVTQFVLSGTAAYVVSGALFLGAVVAIYNTLLIVRRDFVAPIRALEREADAIAAGEIEGTSGVDAADQSDGDAAGALDPTQPDEVGSLVGAFGEVHGYLTTVSAQAEALAAQEFDDPALDEDVPGSFGESLDEMAENLAAYTAELEALVDAFGDAAERAQDGDLTATIDADALATDEERYAELVDNYNRLVATLGETLGDVGSFTADVAGTADDVRASMDEVDDASGEVARSVQEISDGAAEQTDELEAIAGEMNTLSATVEEIAASADDAAETARDAAERGRSGREEAAEAIAELETLETRIGETAAAVTDLAERVGEIDEIAAVIDEIAEETNLLALNASIEAARADGSGDGFAVVADEVKSLAEETRESAAEISGRIEEVQEASAETAADAEEMETQVADGVETIESTLREFEGVVEDVTTVDETVQEISDATDDQARTTQEVVDMVDGVASVSRQTATEAETVAAAAEEQTATVSEVTGQVHTLSDQSDELLARLNEFEVPDGSDGAATAVGGRRAVPGRGRRRAPTTTEERVRSSPRFSPLYSERPRPPSAGRFTPISLSSAPTAA</sequence>
<dbReference type="GO" id="GO:0006935">
    <property type="term" value="P:chemotaxis"/>
    <property type="evidence" value="ECO:0007669"/>
    <property type="project" value="InterPro"/>
</dbReference>
<dbReference type="EMBL" id="CP073695">
    <property type="protein sequence ID" value="QUO49042.1"/>
    <property type="molecule type" value="Genomic_DNA"/>
</dbReference>
<dbReference type="SMART" id="SM00283">
    <property type="entry name" value="MA"/>
    <property type="match status" value="1"/>
</dbReference>
<comment type="similarity">
    <text evidence="2">Belongs to the methyl-accepting chemotaxis (MCP) protein family.</text>
</comment>
<proteinExistence type="inferred from homology"/>
<dbReference type="PRINTS" id="PR00260">
    <property type="entry name" value="CHEMTRNSDUCR"/>
</dbReference>
<evidence type="ECO:0000256" key="2">
    <source>
        <dbReference type="ARBA" id="ARBA00029447"/>
    </source>
</evidence>
<evidence type="ECO:0000256" key="4">
    <source>
        <dbReference type="SAM" id="Coils"/>
    </source>
</evidence>
<keyword evidence="8" id="KW-0418">Kinase</keyword>
<feature type="transmembrane region" description="Helical" evidence="6">
    <location>
        <begin position="36"/>
        <end position="57"/>
    </location>
</feature>
<gene>
    <name evidence="8" type="ORF">J7656_06830</name>
</gene>
<feature type="coiled-coil region" evidence="4">
    <location>
        <begin position="416"/>
        <end position="450"/>
    </location>
</feature>
<keyword evidence="6" id="KW-0472">Membrane</keyword>
<evidence type="ECO:0000256" key="5">
    <source>
        <dbReference type="SAM" id="MobiDB-lite"/>
    </source>
</evidence>